<name>A0A1X7L977_9MICO</name>
<dbReference type="OrthoDB" id="182039at2"/>
<dbReference type="InterPro" id="IPR036928">
    <property type="entry name" value="AS_sf"/>
</dbReference>
<evidence type="ECO:0000313" key="3">
    <source>
        <dbReference type="Proteomes" id="UP000193244"/>
    </source>
</evidence>
<dbReference type="NCBIfam" id="NF005127">
    <property type="entry name" value="PRK06565.1"/>
    <property type="match status" value="1"/>
</dbReference>
<dbReference type="InterPro" id="IPR023631">
    <property type="entry name" value="Amidase_dom"/>
</dbReference>
<proteinExistence type="predicted"/>
<protein>
    <submittedName>
        <fullName evidence="2">Amidase</fullName>
    </submittedName>
</protein>
<organism evidence="2 3">
    <name type="scientific">Agreia pratensis</name>
    <dbReference type="NCBI Taxonomy" id="150121"/>
    <lineage>
        <taxon>Bacteria</taxon>
        <taxon>Bacillati</taxon>
        <taxon>Actinomycetota</taxon>
        <taxon>Actinomycetes</taxon>
        <taxon>Micrococcales</taxon>
        <taxon>Microbacteriaceae</taxon>
        <taxon>Agreia</taxon>
    </lineage>
</organism>
<keyword evidence="3" id="KW-1185">Reference proteome</keyword>
<feature type="domain" description="Amidase" evidence="1">
    <location>
        <begin position="29"/>
        <end position="336"/>
    </location>
</feature>
<dbReference type="Pfam" id="PF01425">
    <property type="entry name" value="Amidase"/>
    <property type="match status" value="1"/>
</dbReference>
<dbReference type="PANTHER" id="PTHR42678:SF11">
    <property type="entry name" value="AMIDASE FAMILY PROTEIN"/>
    <property type="match status" value="1"/>
</dbReference>
<evidence type="ECO:0000313" key="2">
    <source>
        <dbReference type="EMBL" id="SMG49963.1"/>
    </source>
</evidence>
<dbReference type="PANTHER" id="PTHR42678">
    <property type="entry name" value="AMIDASE"/>
    <property type="match status" value="1"/>
</dbReference>
<dbReference type="AlphaFoldDB" id="A0A1X7L977"/>
<gene>
    <name evidence="2" type="ORF">SAMN06296010_3460</name>
</gene>
<dbReference type="SUPFAM" id="SSF75304">
    <property type="entry name" value="Amidase signature (AS) enzymes"/>
    <property type="match status" value="1"/>
</dbReference>
<evidence type="ECO:0000259" key="1">
    <source>
        <dbReference type="Pfam" id="PF01425"/>
    </source>
</evidence>
<accession>A0A1X7L977</accession>
<dbReference type="STRING" id="150121.SAMN06296010_3460"/>
<dbReference type="Proteomes" id="UP000193244">
    <property type="component" value="Unassembled WGS sequence"/>
</dbReference>
<sequence>MDSRDFTIVEADIDRLHGALESGTVTSVELTARYLNRIAFYDRAGIRLNSVPVINPTVFDEARESDARRARGTERGVLDGIPFTAKDSYRVKGLAVASGSPAFAELIAQDDAFAVSRLREAGAVFLGLTTMPPMAAGGMQRGLHGRAESPYNSEYLTSAFGSGSSNGSGTATAASFAAFGLGEETWSSGRAPASNNSLVAYTPSRGVISVRGNWPLVPTMDVVVPHTRSIADMKHVLDVVVADDPSSAGDLWRIQPWVSLPRPSEIRPESFALLPDLPLDGLRLALPRIYVNGDPDSRYPIETRESIIQLWTELRADLEAAGAEVIETSFPAADNYEKLHEGDRDFVDRGWVSREFLNDEIGRLSAWALDDFLRQNADPRLDRLADVDASLIFPHPHGALADRYGVFDFDLAYEVSEYVASASQGVADAMQIDTLESGLRGLEKTRQVDFEDWLSAEGFDAVIFPTASDVGPADADVNPASAEIAWRNGVWVSNGNLVPRHLGIPTVTIPLGAMADTLMPVGVTVAGPAHDDVELLRLAAAISSLRPRRVTPPRTPPLADETLFPTALPPSASALAVRIDAVEVEVSNAHTTVRFSATVTAGAANEYATFIDGHRVTATRQGHQIVGARRMDADAYAHPHSEWRPAYGPLVIVVARSADGSVAGAVGTSIDAPL</sequence>
<reference evidence="3" key="1">
    <citation type="submission" date="2017-04" db="EMBL/GenBank/DDBJ databases">
        <authorList>
            <person name="Varghese N."/>
            <person name="Submissions S."/>
        </authorList>
    </citation>
    <scope>NUCLEOTIDE SEQUENCE [LARGE SCALE GENOMIC DNA]</scope>
    <source>
        <strain evidence="3">VKM Ac-2510</strain>
    </source>
</reference>
<dbReference type="Gene3D" id="3.90.1300.10">
    <property type="entry name" value="Amidase signature (AS) domain"/>
    <property type="match status" value="1"/>
</dbReference>
<dbReference type="EMBL" id="FXAY01000008">
    <property type="protein sequence ID" value="SMG49963.1"/>
    <property type="molecule type" value="Genomic_DNA"/>
</dbReference>